<feature type="transmembrane region" description="Helical" evidence="2">
    <location>
        <begin position="101"/>
        <end position="121"/>
    </location>
</feature>
<feature type="domain" description="Pyrrolo-quinoline quinone repeat" evidence="3">
    <location>
        <begin position="265"/>
        <end position="445"/>
    </location>
</feature>
<feature type="transmembrane region" description="Helical" evidence="2">
    <location>
        <begin position="151"/>
        <end position="171"/>
    </location>
</feature>
<evidence type="ECO:0000313" key="5">
    <source>
        <dbReference type="Proteomes" id="UP000475545"/>
    </source>
</evidence>
<keyword evidence="5" id="KW-1185">Reference proteome</keyword>
<name>A0A6L7GYQ8_9ACTN</name>
<gene>
    <name evidence="4" type="ORF">GIY30_21335</name>
</gene>
<organism evidence="4 5">
    <name type="scientific">Gordonia mangrovi</name>
    <dbReference type="NCBI Taxonomy" id="2665643"/>
    <lineage>
        <taxon>Bacteria</taxon>
        <taxon>Bacillati</taxon>
        <taxon>Actinomycetota</taxon>
        <taxon>Actinomycetes</taxon>
        <taxon>Mycobacteriales</taxon>
        <taxon>Gordoniaceae</taxon>
        <taxon>Gordonia</taxon>
    </lineage>
</organism>
<protein>
    <submittedName>
        <fullName evidence="4">PQQ-binding-like beta-propeller repeat protein</fullName>
    </submittedName>
</protein>
<dbReference type="InterPro" id="IPR011047">
    <property type="entry name" value="Quinoprotein_ADH-like_sf"/>
</dbReference>
<feature type="transmembrane region" description="Helical" evidence="2">
    <location>
        <begin position="71"/>
        <end position="89"/>
    </location>
</feature>
<feature type="region of interest" description="Disordered" evidence="1">
    <location>
        <begin position="1"/>
        <end position="24"/>
    </location>
</feature>
<keyword evidence="2" id="KW-0472">Membrane</keyword>
<feature type="compositionally biased region" description="Basic and acidic residues" evidence="1">
    <location>
        <begin position="1"/>
        <end position="12"/>
    </location>
</feature>
<keyword evidence="2" id="KW-0812">Transmembrane</keyword>
<evidence type="ECO:0000256" key="2">
    <source>
        <dbReference type="SAM" id="Phobius"/>
    </source>
</evidence>
<feature type="transmembrane region" description="Helical" evidence="2">
    <location>
        <begin position="191"/>
        <end position="209"/>
    </location>
</feature>
<sequence length="615" mass="66022">MPVDTQDERGIPDDETAESPRDLPGLQPGAWVGLVVGLLIVAIVALAWAWLRRTPPEVVNDLVDTMSVLRQTSLVVAIDSTLVVVYLAAGAYRSDEAPPRHFVALTAPTLAIVGVVGIVLWRRPETQDALDGAAYEQRIPGSGNVQSVASVAWWSACLAVLAVAFMALRAYRPFYEKMAETTTTRRPVPDALAIISVLVVAGCVVIGMATHRPSPYDGETATGVAIPPIPDRPGQGSYSLESPSQFTIGGAGYAVVGHSSDDAVTSYDTIEGYDGATGDRLWWFAVRDTDVSELWSTGAGPDSVLVAKIYGDGISGSPFIGIDATTGERLWTTWLDPSVDPQEPFDLLADKVILVRHHIAEADTDTSESVRERWIAFSPQTGETLWTRPLPKCQTEAFAASDSVVMSACPEDPDHIATVLDATTGDVQTEIRKSSLGVQLPDDTVISIEQVRDSHALVSMSDPTEGDSITYSLIDVGTGREIHRFAKDTSVSFVGDGSIVIRTRHTSASTSISLFDIDSRITLPTGLITEKSARTSLPWTALGDAWVGVAAQTPPDSEDAIAREDSGWDYSLWTVTRDGEVSQMLDPCTPYNVGDLRTMPGALVMWCADSMTVMN</sequence>
<evidence type="ECO:0000256" key="1">
    <source>
        <dbReference type="SAM" id="MobiDB-lite"/>
    </source>
</evidence>
<proteinExistence type="predicted"/>
<evidence type="ECO:0000313" key="4">
    <source>
        <dbReference type="EMBL" id="MXP23885.1"/>
    </source>
</evidence>
<dbReference type="EMBL" id="WMBR01000007">
    <property type="protein sequence ID" value="MXP23885.1"/>
    <property type="molecule type" value="Genomic_DNA"/>
</dbReference>
<dbReference type="Gene3D" id="2.140.10.10">
    <property type="entry name" value="Quinoprotein alcohol dehydrogenase-like superfamily"/>
    <property type="match status" value="1"/>
</dbReference>
<dbReference type="Proteomes" id="UP000475545">
    <property type="component" value="Unassembled WGS sequence"/>
</dbReference>
<keyword evidence="2" id="KW-1133">Transmembrane helix</keyword>
<dbReference type="Pfam" id="PF13360">
    <property type="entry name" value="PQQ_2"/>
    <property type="match status" value="1"/>
</dbReference>
<dbReference type="SUPFAM" id="SSF50998">
    <property type="entry name" value="Quinoprotein alcohol dehydrogenase-like"/>
    <property type="match status" value="1"/>
</dbReference>
<feature type="transmembrane region" description="Helical" evidence="2">
    <location>
        <begin position="30"/>
        <end position="51"/>
    </location>
</feature>
<dbReference type="RefSeq" id="WP_160904079.1">
    <property type="nucleotide sequence ID" value="NZ_CP102850.1"/>
</dbReference>
<reference evidence="4 5" key="1">
    <citation type="submission" date="2019-11" db="EMBL/GenBank/DDBJ databases">
        <title>Gordonia sp. nov., a novel actinobacterium isolated from mangrove soil in Hainan.</title>
        <authorList>
            <person name="Huang X."/>
            <person name="Xie Y."/>
            <person name="Chu X."/>
            <person name="Xiao K."/>
        </authorList>
    </citation>
    <scope>NUCLEOTIDE SEQUENCE [LARGE SCALE GENOMIC DNA]</scope>
    <source>
        <strain evidence="4 5">HNM0687</strain>
    </source>
</reference>
<comment type="caution">
    <text evidence="4">The sequence shown here is derived from an EMBL/GenBank/DDBJ whole genome shotgun (WGS) entry which is preliminary data.</text>
</comment>
<dbReference type="AlphaFoldDB" id="A0A6L7GYQ8"/>
<evidence type="ECO:0000259" key="3">
    <source>
        <dbReference type="Pfam" id="PF13360"/>
    </source>
</evidence>
<accession>A0A6L7GYQ8</accession>
<dbReference type="InterPro" id="IPR002372">
    <property type="entry name" value="PQQ_rpt_dom"/>
</dbReference>